<proteinExistence type="predicted"/>
<gene>
    <name evidence="2" type="ORF">F7725_019088</name>
</gene>
<dbReference type="Proteomes" id="UP000518266">
    <property type="component" value="Unassembled WGS sequence"/>
</dbReference>
<organism evidence="2 3">
    <name type="scientific">Dissostichus mawsoni</name>
    <name type="common">Antarctic cod</name>
    <dbReference type="NCBI Taxonomy" id="36200"/>
    <lineage>
        <taxon>Eukaryota</taxon>
        <taxon>Metazoa</taxon>
        <taxon>Chordata</taxon>
        <taxon>Craniata</taxon>
        <taxon>Vertebrata</taxon>
        <taxon>Euteleostomi</taxon>
        <taxon>Actinopterygii</taxon>
        <taxon>Neopterygii</taxon>
        <taxon>Teleostei</taxon>
        <taxon>Neoteleostei</taxon>
        <taxon>Acanthomorphata</taxon>
        <taxon>Eupercaria</taxon>
        <taxon>Perciformes</taxon>
        <taxon>Notothenioidei</taxon>
        <taxon>Nototheniidae</taxon>
        <taxon>Dissostichus</taxon>
    </lineage>
</organism>
<dbReference type="EMBL" id="JAAKFY010000021">
    <property type="protein sequence ID" value="KAF3840371.1"/>
    <property type="molecule type" value="Genomic_DNA"/>
</dbReference>
<keyword evidence="3" id="KW-1185">Reference proteome</keyword>
<comment type="caution">
    <text evidence="2">The sequence shown here is derived from an EMBL/GenBank/DDBJ whole genome shotgun (WGS) entry which is preliminary data.</text>
</comment>
<sequence>MADNERKRRSIKKILHQLTADEAYEVATHLDPVEGLDSSELNRDDEESCVQYIAANMNNWHYDTDIQKLLRGLEEVQNKLQHGVTTPSSDTPQPHSSQP</sequence>
<dbReference type="OrthoDB" id="10068084at2759"/>
<protein>
    <submittedName>
        <fullName evidence="2">Uncharacterized protein</fullName>
    </submittedName>
</protein>
<accession>A0A7J5XU28</accession>
<feature type="non-terminal residue" evidence="2">
    <location>
        <position position="1"/>
    </location>
</feature>
<feature type="region of interest" description="Disordered" evidence="1">
    <location>
        <begin position="79"/>
        <end position="99"/>
    </location>
</feature>
<reference evidence="2 3" key="1">
    <citation type="submission" date="2020-03" db="EMBL/GenBank/DDBJ databases">
        <title>Dissostichus mawsoni Genome sequencing and assembly.</title>
        <authorList>
            <person name="Park H."/>
        </authorList>
    </citation>
    <scope>NUCLEOTIDE SEQUENCE [LARGE SCALE GENOMIC DNA]</scope>
    <source>
        <strain evidence="2">DM0001</strain>
        <tissue evidence="2">Muscle</tissue>
    </source>
</reference>
<evidence type="ECO:0000256" key="1">
    <source>
        <dbReference type="SAM" id="MobiDB-lite"/>
    </source>
</evidence>
<dbReference type="AlphaFoldDB" id="A0A7J5XU28"/>
<evidence type="ECO:0000313" key="2">
    <source>
        <dbReference type="EMBL" id="KAF3840371.1"/>
    </source>
</evidence>
<name>A0A7J5XU28_DISMA</name>
<evidence type="ECO:0000313" key="3">
    <source>
        <dbReference type="Proteomes" id="UP000518266"/>
    </source>
</evidence>